<protein>
    <submittedName>
        <fullName evidence="1">Uncharacterized protein</fullName>
    </submittedName>
</protein>
<evidence type="ECO:0000313" key="4">
    <source>
        <dbReference type="Proteomes" id="UP000190962"/>
    </source>
</evidence>
<evidence type="ECO:0000313" key="3">
    <source>
        <dbReference type="Proteomes" id="UP000030856"/>
    </source>
</evidence>
<accession>A0A0B0HCX4</accession>
<dbReference type="EMBL" id="MPNX01000004">
    <property type="protein sequence ID" value="OOY35489.1"/>
    <property type="molecule type" value="Genomic_DNA"/>
</dbReference>
<reference evidence="1 3" key="1">
    <citation type="journal article" date="2014" name="BMC Genomics">
        <title>The genome of the intracellular bacterium of the coastal bivalve, Solemya velum: a blueprint for thriving in and out of symbiosis.</title>
        <authorList>
            <person name="Dmytrenko O."/>
            <person name="Russell S.L."/>
            <person name="Loo W.T."/>
            <person name="Fontanez K.M."/>
            <person name="Liao L."/>
            <person name="Roeselers G."/>
            <person name="Sharma R."/>
            <person name="Stewart F.J."/>
            <person name="Newton I.L."/>
            <person name="Woyke T."/>
            <person name="Wu D."/>
            <person name="Lang J.M."/>
            <person name="Eisen J.A."/>
            <person name="Cavanaugh C.M."/>
        </authorList>
    </citation>
    <scope>NUCLEOTIDE SEQUENCE [LARGE SCALE GENOMIC DNA]</scope>
    <source>
        <strain evidence="1 3">WH</strain>
    </source>
</reference>
<dbReference type="Proteomes" id="UP000030856">
    <property type="component" value="Unassembled WGS sequence"/>
</dbReference>
<organism evidence="1 3">
    <name type="scientific">Solemya velum gill symbiont</name>
    <dbReference type="NCBI Taxonomy" id="2340"/>
    <lineage>
        <taxon>Bacteria</taxon>
        <taxon>Pseudomonadati</taxon>
        <taxon>Pseudomonadota</taxon>
        <taxon>Gammaproteobacteria</taxon>
        <taxon>sulfur-oxidizing symbionts</taxon>
    </lineage>
</organism>
<keyword evidence="3" id="KW-1185">Reference proteome</keyword>
<dbReference type="OrthoDB" id="9889207at2"/>
<dbReference type="STRING" id="2340.JV46_22680"/>
<comment type="caution">
    <text evidence="1">The sequence shown here is derived from an EMBL/GenBank/DDBJ whole genome shotgun (WGS) entry which is preliminary data.</text>
</comment>
<dbReference type="GeneID" id="86992250"/>
<dbReference type="EMBL" id="JRAA01000001">
    <property type="protein sequence ID" value="KHF26437.1"/>
    <property type="molecule type" value="Genomic_DNA"/>
</dbReference>
<sequence>MKYIKLLTIPFLAICLGGCIVGETAAFVVKAPFEVADAVIPGSAGDAVESTGEAAAWVTDAVIPF</sequence>
<dbReference type="AlphaFoldDB" id="A0A0B0HCX4"/>
<reference evidence="2 4" key="2">
    <citation type="submission" date="2016-11" db="EMBL/GenBank/DDBJ databases">
        <title>Mixed transmission modes and dynamic genome evolution in an obligate animal-bacterial symbiosis.</title>
        <authorList>
            <person name="Russell S.L."/>
            <person name="Corbett-Detig R.B."/>
            <person name="Cavanaugh C.M."/>
        </authorList>
    </citation>
    <scope>NUCLEOTIDE SEQUENCE [LARGE SCALE GENOMIC DNA]</scope>
    <source>
        <strain evidence="2">MA-KB16</strain>
    </source>
</reference>
<dbReference type="RefSeq" id="WP_043116209.1">
    <property type="nucleotide sequence ID" value="NZ_JRAA01000001.1"/>
</dbReference>
<evidence type="ECO:0000313" key="1">
    <source>
        <dbReference type="EMBL" id="KHF26437.1"/>
    </source>
</evidence>
<name>A0A0B0HCX4_SOVGS</name>
<proteinExistence type="predicted"/>
<gene>
    <name evidence="2" type="ORF">BOV88_04385</name>
    <name evidence="1" type="ORF">JV46_22680</name>
</gene>
<evidence type="ECO:0000313" key="2">
    <source>
        <dbReference type="EMBL" id="OOY35489.1"/>
    </source>
</evidence>
<dbReference type="Proteomes" id="UP000190962">
    <property type="component" value="Unassembled WGS sequence"/>
</dbReference>